<dbReference type="InterPro" id="IPR004919">
    <property type="entry name" value="GmrSD_N"/>
</dbReference>
<evidence type="ECO:0000313" key="3">
    <source>
        <dbReference type="Proteomes" id="UP000509367"/>
    </source>
</evidence>
<dbReference type="Pfam" id="PF03235">
    <property type="entry name" value="GmrSD_N"/>
    <property type="match status" value="1"/>
</dbReference>
<dbReference type="AlphaFoldDB" id="A0A6N1VCA3"/>
<evidence type="ECO:0000259" key="1">
    <source>
        <dbReference type="Pfam" id="PF03235"/>
    </source>
</evidence>
<dbReference type="PANTHER" id="PTHR37292">
    <property type="entry name" value="VNG6097C"/>
    <property type="match status" value="1"/>
</dbReference>
<protein>
    <submittedName>
        <fullName evidence="2">DUF262 domain-containing protein</fullName>
    </submittedName>
</protein>
<dbReference type="EMBL" id="CP054836">
    <property type="protein sequence ID" value="QKV18298.1"/>
    <property type="molecule type" value="Genomic_DNA"/>
</dbReference>
<keyword evidence="3" id="KW-1185">Reference proteome</keyword>
<gene>
    <name evidence="2" type="ORF">HTY61_07430</name>
</gene>
<proteinExistence type="predicted"/>
<reference evidence="2 3" key="1">
    <citation type="submission" date="2020-06" db="EMBL/GenBank/DDBJ databases">
        <title>Oricola thermophila sp. nov. isolated from a tidal sediments.</title>
        <authorList>
            <person name="Kwon K.K."/>
            <person name="Yang S.-H."/>
            <person name="Park M.-J."/>
        </authorList>
    </citation>
    <scope>NUCLEOTIDE SEQUENCE [LARGE SCALE GENOMIC DNA]</scope>
    <source>
        <strain evidence="2 3">MEBiC13590</strain>
    </source>
</reference>
<dbReference type="RefSeq" id="WP_175276192.1">
    <property type="nucleotide sequence ID" value="NZ_CP054836.1"/>
</dbReference>
<accession>A0A6N1VCA3</accession>
<organism evidence="2 3">
    <name type="scientific">Oricola thermophila</name>
    <dbReference type="NCBI Taxonomy" id="2742145"/>
    <lineage>
        <taxon>Bacteria</taxon>
        <taxon>Pseudomonadati</taxon>
        <taxon>Pseudomonadota</taxon>
        <taxon>Alphaproteobacteria</taxon>
        <taxon>Hyphomicrobiales</taxon>
        <taxon>Ahrensiaceae</taxon>
        <taxon>Oricola</taxon>
    </lineage>
</organism>
<sequence>MEARNKTIEQWFSMIQQGQVVLPRFQRHEAWGRGQIAALLENVVRKPPLPMGTLLVLEIGNEEPFHSRPIVGAPAPDTGTRPSMHLLDGQQRMTALWRSLNDDYDDLTLFISFREADPEIDPDEAAQVDAPQVVPVKRWFRKDIRQPVWADDPVQQFERGLFPASLLVPGSGGEKALKTWLATVGESGASTAEMLPRLYELRGRVANYMIPFLALGVETGRETALDVFIRMNTSASPLKDFDIVVAQLEEATGQSLHDMVEELLDDAPQAREYGKVEDIVLSVGALLMGRAPLKKTYLEKGFGNELANVWQEVKRGFARGLPFLQQEALFNEKCLPTDVAVYLTCALWARAPEEGFDAEGNARALIRKVLWRACYTDRYGKTSATRAYADFTRLSGALDGGGSADACELFDEEQYPIADVSQLIGAGWPGRKDRLPRAILATALRAGGHDFADGAPIGPGNIARREYHHLYPVAILSGDRRDALVNRALNCALITWRTNRKVAAKTPREYIEARAEAANLGEEVVRQRLATHLIPYDALIAGDYDAFLNARAELIACHMKALCDGHIPSWFPTNPGTVQ</sequence>
<dbReference type="PANTHER" id="PTHR37292:SF2">
    <property type="entry name" value="DUF262 DOMAIN-CONTAINING PROTEIN"/>
    <property type="match status" value="1"/>
</dbReference>
<dbReference type="Proteomes" id="UP000509367">
    <property type="component" value="Chromosome"/>
</dbReference>
<evidence type="ECO:0000313" key="2">
    <source>
        <dbReference type="EMBL" id="QKV18298.1"/>
    </source>
</evidence>
<name>A0A6N1VCA3_9HYPH</name>
<feature type="domain" description="GmrSD restriction endonucleases N-terminal" evidence="1">
    <location>
        <begin position="8"/>
        <end position="248"/>
    </location>
</feature>
<dbReference type="KEGG" id="orm:HTY61_07430"/>